<comment type="function">
    <text evidence="4 6">Catalyzes the cleavage of L-kynurenine (L-Kyn) and L-3-hydroxykynurenine (L-3OHKyn) into anthranilic acid (AA) and 3-hydroxyanthranilic acid (3-OHAA), respectively.</text>
</comment>
<dbReference type="InterPro" id="IPR015424">
    <property type="entry name" value="PyrdxlP-dep_Trfase"/>
</dbReference>
<evidence type="ECO:0000313" key="7">
    <source>
        <dbReference type="EMBL" id="GAA0876710.1"/>
    </source>
</evidence>
<evidence type="ECO:0000256" key="4">
    <source>
        <dbReference type="HAMAP-Rule" id="MF_01970"/>
    </source>
</evidence>
<dbReference type="RefSeq" id="WP_343790119.1">
    <property type="nucleotide sequence ID" value="NZ_BAAAFH010000022.1"/>
</dbReference>
<comment type="similarity">
    <text evidence="4 6">Belongs to the kynureninase family.</text>
</comment>
<dbReference type="NCBIfam" id="TIGR01814">
    <property type="entry name" value="kynureninase"/>
    <property type="match status" value="1"/>
</dbReference>
<sequence length="425" mass="48456">MEFKNTKEFAVELDEKDPLRKYRREFLIPDFHKERVVYFTGNSLGLQPTRVGSYIQRELDDWAKWGVEGHFNADRPWFAYHEFLTEKTARIVGAKPTEVVVTHSLTTNLHLLMVSFYQPKGKRTKIICEAKAFPSDQYALESQVRFHGLDPEETIIEIAPREGEHLIREEDILKAISETGEELALVMFGGVNYYTGQLFDMKKITEAGHAVGAFVGFDLAHAAGNIALELHEWGPDFAAWCSYKYLNSGPGNVSGMFVHERHEFNPDLPRFAGWWGYDKETRFLMKSGFVPMKGAEGWQLSNAPVFGMAAHLASLDIFDEVGMTALRKKSELLTAYLEFVIRDISERNQEKVNFEIITPEEPHRRGCQLSILVHGQGKSLFEAISEGGVVADWREPNVIRIAPVPLYNSFEDVYRFGKILENGIR</sequence>
<dbReference type="Gene3D" id="3.40.640.10">
    <property type="entry name" value="Type I PLP-dependent aspartate aminotransferase-like (Major domain)"/>
    <property type="match status" value="1"/>
</dbReference>
<dbReference type="Pfam" id="PF22580">
    <property type="entry name" value="KYNU_C"/>
    <property type="match status" value="1"/>
</dbReference>
<reference evidence="7 8" key="1">
    <citation type="journal article" date="2019" name="Int. J. Syst. Evol. Microbiol.">
        <title>The Global Catalogue of Microorganisms (GCM) 10K type strain sequencing project: providing services to taxonomists for standard genome sequencing and annotation.</title>
        <authorList>
            <consortium name="The Broad Institute Genomics Platform"/>
            <consortium name="The Broad Institute Genome Sequencing Center for Infectious Disease"/>
            <person name="Wu L."/>
            <person name="Ma J."/>
        </authorList>
    </citation>
    <scope>NUCLEOTIDE SEQUENCE [LARGE SCALE GENOMIC DNA]</scope>
    <source>
        <strain evidence="7 8">JCM 16083</strain>
    </source>
</reference>
<dbReference type="EC" id="3.7.1.3" evidence="4 5"/>
<comment type="caution">
    <text evidence="7">The sequence shown here is derived from an EMBL/GenBank/DDBJ whole genome shotgun (WGS) entry which is preliminary data.</text>
</comment>
<keyword evidence="3 4" id="KW-0663">Pyridoxal phosphate</keyword>
<feature type="modified residue" description="N6-(pyridoxal phosphate)lysine" evidence="4">
    <location>
        <position position="244"/>
    </location>
</feature>
<keyword evidence="8" id="KW-1185">Reference proteome</keyword>
<dbReference type="PANTHER" id="PTHR14084:SF0">
    <property type="entry name" value="KYNURENINASE"/>
    <property type="match status" value="1"/>
</dbReference>
<proteinExistence type="inferred from homology"/>
<keyword evidence="1 4" id="KW-0662">Pyridine nucleotide biosynthesis</keyword>
<dbReference type="InterPro" id="IPR010111">
    <property type="entry name" value="Kynureninase"/>
</dbReference>
<dbReference type="Gene3D" id="3.90.1150.10">
    <property type="entry name" value="Aspartate Aminotransferase, domain 1"/>
    <property type="match status" value="1"/>
</dbReference>
<feature type="binding site" evidence="4">
    <location>
        <position position="274"/>
    </location>
    <ligand>
        <name>pyridoxal 5'-phosphate</name>
        <dbReference type="ChEBI" id="CHEBI:597326"/>
    </ligand>
</feature>
<dbReference type="EMBL" id="BAAAFH010000022">
    <property type="protein sequence ID" value="GAA0876710.1"/>
    <property type="molecule type" value="Genomic_DNA"/>
</dbReference>
<keyword evidence="2 4" id="KW-0378">Hydrolase</keyword>
<feature type="binding site" evidence="4">
    <location>
        <position position="218"/>
    </location>
    <ligand>
        <name>pyridoxal 5'-phosphate</name>
        <dbReference type="ChEBI" id="CHEBI:597326"/>
    </ligand>
</feature>
<evidence type="ECO:0000256" key="5">
    <source>
        <dbReference type="NCBIfam" id="TIGR01814"/>
    </source>
</evidence>
<feature type="binding site" evidence="4">
    <location>
        <begin position="133"/>
        <end position="136"/>
    </location>
    <ligand>
        <name>pyridoxal 5'-phosphate</name>
        <dbReference type="ChEBI" id="CHEBI:597326"/>
    </ligand>
</feature>
<feature type="binding site" evidence="4">
    <location>
        <position position="302"/>
    </location>
    <ligand>
        <name>pyridoxal 5'-phosphate</name>
        <dbReference type="ChEBI" id="CHEBI:597326"/>
    </ligand>
</feature>
<dbReference type="InterPro" id="IPR015421">
    <property type="entry name" value="PyrdxlP-dep_Trfase_major"/>
</dbReference>
<evidence type="ECO:0000256" key="2">
    <source>
        <dbReference type="ARBA" id="ARBA00022801"/>
    </source>
</evidence>
<comment type="caution">
    <text evidence="4">Lacks conserved residue(s) required for the propagation of feature annotation.</text>
</comment>
<evidence type="ECO:0000313" key="8">
    <source>
        <dbReference type="Proteomes" id="UP001501126"/>
    </source>
</evidence>
<gene>
    <name evidence="4 7" type="primary">kynU</name>
    <name evidence="7" type="ORF">GCM10009118_31200</name>
</gene>
<comment type="catalytic activity">
    <reaction evidence="4 6">
        <text>L-kynurenine + H2O = anthranilate + L-alanine + H(+)</text>
        <dbReference type="Rhea" id="RHEA:16813"/>
        <dbReference type="ChEBI" id="CHEBI:15377"/>
        <dbReference type="ChEBI" id="CHEBI:15378"/>
        <dbReference type="ChEBI" id="CHEBI:16567"/>
        <dbReference type="ChEBI" id="CHEBI:57959"/>
        <dbReference type="ChEBI" id="CHEBI:57972"/>
        <dbReference type="EC" id="3.7.1.3"/>
    </reaction>
</comment>
<name>A0ABN1MUZ1_9FLAO</name>
<dbReference type="PIRSF" id="PIRSF038800">
    <property type="entry name" value="KYNU"/>
    <property type="match status" value="1"/>
</dbReference>
<evidence type="ECO:0000256" key="1">
    <source>
        <dbReference type="ARBA" id="ARBA00022642"/>
    </source>
</evidence>
<evidence type="ECO:0000256" key="3">
    <source>
        <dbReference type="ARBA" id="ARBA00022898"/>
    </source>
</evidence>
<feature type="binding site" evidence="4">
    <location>
        <position position="243"/>
    </location>
    <ligand>
        <name>pyridoxal 5'-phosphate</name>
        <dbReference type="ChEBI" id="CHEBI:597326"/>
    </ligand>
</feature>
<feature type="binding site" evidence="4">
    <location>
        <position position="221"/>
    </location>
    <ligand>
        <name>pyridoxal 5'-phosphate</name>
        <dbReference type="ChEBI" id="CHEBI:597326"/>
    </ligand>
</feature>
<comment type="subunit">
    <text evidence="4 6">Homodimer.</text>
</comment>
<organism evidence="7 8">
    <name type="scientific">Wandonia haliotis</name>
    <dbReference type="NCBI Taxonomy" id="574963"/>
    <lineage>
        <taxon>Bacteria</taxon>
        <taxon>Pseudomonadati</taxon>
        <taxon>Bacteroidota</taxon>
        <taxon>Flavobacteriia</taxon>
        <taxon>Flavobacteriales</taxon>
        <taxon>Crocinitomicaceae</taxon>
        <taxon>Wandonia</taxon>
    </lineage>
</organism>
<dbReference type="PANTHER" id="PTHR14084">
    <property type="entry name" value="KYNURENINASE"/>
    <property type="match status" value="1"/>
</dbReference>
<dbReference type="Proteomes" id="UP001501126">
    <property type="component" value="Unassembled WGS sequence"/>
</dbReference>
<comment type="pathway">
    <text evidence="4 6">Cofactor biosynthesis; NAD(+) biosynthesis; quinolinate from L-kynurenine: step 2/3.</text>
</comment>
<dbReference type="HAMAP" id="MF_01970">
    <property type="entry name" value="Kynureninase"/>
    <property type="match status" value="1"/>
</dbReference>
<dbReference type="InterPro" id="IPR015422">
    <property type="entry name" value="PyrdxlP-dep_Trfase_small"/>
</dbReference>
<dbReference type="SUPFAM" id="SSF53383">
    <property type="entry name" value="PLP-dependent transferases"/>
    <property type="match status" value="1"/>
</dbReference>
<comment type="catalytic activity">
    <reaction evidence="6">
        <text>3-hydroxy-L-kynurenine + H2O = 3-hydroxyanthranilate + L-alanine + H(+)</text>
        <dbReference type="Rhea" id="RHEA:25143"/>
        <dbReference type="ChEBI" id="CHEBI:15377"/>
        <dbReference type="ChEBI" id="CHEBI:15378"/>
        <dbReference type="ChEBI" id="CHEBI:36559"/>
        <dbReference type="ChEBI" id="CHEBI:57972"/>
        <dbReference type="ChEBI" id="CHEBI:58125"/>
        <dbReference type="EC" id="3.7.1.3"/>
    </reaction>
</comment>
<feature type="binding site" evidence="4">
    <location>
        <position position="106"/>
    </location>
    <ligand>
        <name>pyridoxal 5'-phosphate</name>
        <dbReference type="ChEBI" id="CHEBI:597326"/>
    </ligand>
</feature>
<feature type="binding site" evidence="4">
    <location>
        <position position="105"/>
    </location>
    <ligand>
        <name>pyridoxal 5'-phosphate</name>
        <dbReference type="ChEBI" id="CHEBI:597326"/>
    </ligand>
</feature>
<comment type="pathway">
    <text evidence="4 6">Amino-acid degradation; L-kynurenine degradation; L-alanine and anthranilate from L-kynurenine: step 1/1.</text>
</comment>
<comment type="cofactor">
    <cofactor evidence="4 6">
        <name>pyridoxal 5'-phosphate</name>
        <dbReference type="ChEBI" id="CHEBI:597326"/>
    </cofactor>
</comment>
<protein>
    <recommendedName>
        <fullName evidence="4 5">Kynureninase</fullName>
        <ecNumber evidence="4 5">3.7.1.3</ecNumber>
    </recommendedName>
    <alternativeName>
        <fullName evidence="4">L-kynurenine hydrolase</fullName>
    </alternativeName>
</protein>
<evidence type="ECO:0000256" key="6">
    <source>
        <dbReference type="PIRNR" id="PIRNR038800"/>
    </source>
</evidence>
<accession>A0ABN1MUZ1</accession>